<protein>
    <recommendedName>
        <fullName evidence="3">Transposase</fullName>
    </recommendedName>
</protein>
<comment type="caution">
    <text evidence="1">The sequence shown here is derived from an EMBL/GenBank/DDBJ whole genome shotgun (WGS) entry which is preliminary data.</text>
</comment>
<evidence type="ECO:0008006" key="3">
    <source>
        <dbReference type="Google" id="ProtNLM"/>
    </source>
</evidence>
<dbReference type="EMBL" id="JBAKIA010000005">
    <property type="protein sequence ID" value="MEJ8474527.1"/>
    <property type="molecule type" value="Genomic_DNA"/>
</dbReference>
<sequence>MFAQNELKDIFVELEQSTDRALEGIQTIRSSSKLDRVPPTRCLRLAELGALSLFLYMAAHWIQL</sequence>
<gene>
    <name evidence="1" type="ORF">V6575_10550</name>
</gene>
<proteinExistence type="predicted"/>
<name>A0ABU8TK71_9HYPH</name>
<reference evidence="1 2" key="1">
    <citation type="submission" date="2024-02" db="EMBL/GenBank/DDBJ databases">
        <title>Roseibium algae sp. nov., isolated from marine alga (Grateloupia sp.), showing potential in myo-inositol conversion.</title>
        <authorList>
            <person name="Wang Y."/>
        </authorList>
    </citation>
    <scope>NUCLEOTIDE SEQUENCE [LARGE SCALE GENOMIC DNA]</scope>
    <source>
        <strain evidence="1 2">H3510</strain>
    </source>
</reference>
<dbReference type="Proteomes" id="UP001385499">
    <property type="component" value="Unassembled WGS sequence"/>
</dbReference>
<keyword evidence="2" id="KW-1185">Reference proteome</keyword>
<evidence type="ECO:0000313" key="1">
    <source>
        <dbReference type="EMBL" id="MEJ8474527.1"/>
    </source>
</evidence>
<organism evidence="1 2">
    <name type="scientific">Roseibium algae</name>
    <dbReference type="NCBI Taxonomy" id="3123038"/>
    <lineage>
        <taxon>Bacteria</taxon>
        <taxon>Pseudomonadati</taxon>
        <taxon>Pseudomonadota</taxon>
        <taxon>Alphaproteobacteria</taxon>
        <taxon>Hyphomicrobiales</taxon>
        <taxon>Stappiaceae</taxon>
        <taxon>Roseibium</taxon>
    </lineage>
</organism>
<evidence type="ECO:0000313" key="2">
    <source>
        <dbReference type="Proteomes" id="UP001385499"/>
    </source>
</evidence>
<accession>A0ABU8TK71</accession>
<dbReference type="RefSeq" id="WP_340274272.1">
    <property type="nucleotide sequence ID" value="NZ_JBAKIA010000005.1"/>
</dbReference>